<dbReference type="PANTHER" id="PTHR43767:SF1">
    <property type="entry name" value="NONRIBOSOMAL PEPTIDE SYNTHASE PES1 (EUROFUNG)-RELATED"/>
    <property type="match status" value="1"/>
</dbReference>
<dbReference type="InterPro" id="IPR050237">
    <property type="entry name" value="ATP-dep_AMP-bd_enzyme"/>
</dbReference>
<dbReference type="Pfam" id="PF13193">
    <property type="entry name" value="AMP-binding_C"/>
    <property type="match status" value="1"/>
</dbReference>
<reference evidence="3 4" key="1">
    <citation type="submission" date="2021-11" db="EMBL/GenBank/DDBJ databases">
        <title>Draft genome sequence of Actinomycetospora sp. SF1 isolated from the rhizosphere soil.</title>
        <authorList>
            <person name="Duangmal K."/>
            <person name="Chantavorakit T."/>
        </authorList>
    </citation>
    <scope>NUCLEOTIDE SEQUENCE [LARGE SCALE GENOMIC DNA]</scope>
    <source>
        <strain evidence="3 4">TBRC 5722</strain>
    </source>
</reference>
<name>A0ABS8PBR3_9PSEU</name>
<evidence type="ECO:0000259" key="2">
    <source>
        <dbReference type="Pfam" id="PF13193"/>
    </source>
</evidence>
<evidence type="ECO:0000313" key="4">
    <source>
        <dbReference type="Proteomes" id="UP001199469"/>
    </source>
</evidence>
<keyword evidence="3" id="KW-0436">Ligase</keyword>
<proteinExistence type="predicted"/>
<sequence>MSFEEPSMYLTQGLHRAARETPDLPATIFGDRVRTWAESHDRVARLAAVLLDLGLPAGGRVAMLALNSDRYHEYLLAVPWAGGVVTPVNVRWSPAEIAFSLADAGVEILVVDDAFVGMVPEIRDDAPGLRHVLHWGEGPTVEGLIPAEAMIAASRPAPDAGRGGDDPFGIFYTGGTTGVPKGVVLTHTNLTTSAVGSAAAGSFVVPGGRSLHAAPMFHIAGCSPWVARNALGGSHVIVPSFTPLGVVRAIEAHRVTDAVLVPTMIQILVDDPTTRDADVSSLRNLVYGASPISQAVLARAAARLPGVAFTQAYGMTELSPVTTLLLPADHDVERLRRSAGRSAPHAEVRIVDEEDREVPRGTVGEIVSRGGHVMAGYWNRPEETAAAVRDGWMHTGDGGYMDDAGYVFVVDRIKDMIVSGGENVYSAEVENALAGHPAVASCAVIGVPDDEWGERVHAVVVPAVGASVDADTLRAHVKARIAGYKAPRTVEFVEALPISGAGKVLKRELRARHEAVAVP</sequence>
<dbReference type="GO" id="GO:0016874">
    <property type="term" value="F:ligase activity"/>
    <property type="evidence" value="ECO:0007669"/>
    <property type="project" value="UniProtKB-KW"/>
</dbReference>
<evidence type="ECO:0000259" key="1">
    <source>
        <dbReference type="Pfam" id="PF00501"/>
    </source>
</evidence>
<gene>
    <name evidence="3" type="ORF">LQ327_20155</name>
</gene>
<dbReference type="Gene3D" id="3.30.300.30">
    <property type="match status" value="1"/>
</dbReference>
<dbReference type="CDD" id="cd17631">
    <property type="entry name" value="FACL_FadD13-like"/>
    <property type="match status" value="1"/>
</dbReference>
<protein>
    <submittedName>
        <fullName evidence="3">Long-chain fatty acid--CoA ligase</fullName>
    </submittedName>
</protein>
<dbReference type="SUPFAM" id="SSF56801">
    <property type="entry name" value="Acetyl-CoA synthetase-like"/>
    <property type="match status" value="1"/>
</dbReference>
<dbReference type="InterPro" id="IPR025110">
    <property type="entry name" value="AMP-bd_C"/>
</dbReference>
<dbReference type="Pfam" id="PF00501">
    <property type="entry name" value="AMP-binding"/>
    <property type="match status" value="1"/>
</dbReference>
<dbReference type="Proteomes" id="UP001199469">
    <property type="component" value="Unassembled WGS sequence"/>
</dbReference>
<feature type="domain" description="AMP-dependent synthetase/ligase" evidence="1">
    <location>
        <begin position="15"/>
        <end position="378"/>
    </location>
</feature>
<evidence type="ECO:0000313" key="3">
    <source>
        <dbReference type="EMBL" id="MCD2195687.1"/>
    </source>
</evidence>
<dbReference type="RefSeq" id="WP_230737009.1">
    <property type="nucleotide sequence ID" value="NZ_JAJNDB010000004.1"/>
</dbReference>
<comment type="caution">
    <text evidence="3">The sequence shown here is derived from an EMBL/GenBank/DDBJ whole genome shotgun (WGS) entry which is preliminary data.</text>
</comment>
<dbReference type="InterPro" id="IPR045851">
    <property type="entry name" value="AMP-bd_C_sf"/>
</dbReference>
<organism evidence="3 4">
    <name type="scientific">Actinomycetospora endophytica</name>
    <dbReference type="NCBI Taxonomy" id="2291215"/>
    <lineage>
        <taxon>Bacteria</taxon>
        <taxon>Bacillati</taxon>
        <taxon>Actinomycetota</taxon>
        <taxon>Actinomycetes</taxon>
        <taxon>Pseudonocardiales</taxon>
        <taxon>Pseudonocardiaceae</taxon>
        <taxon>Actinomycetospora</taxon>
    </lineage>
</organism>
<dbReference type="NCBIfam" id="NF004837">
    <property type="entry name" value="PRK06187.1"/>
    <property type="match status" value="1"/>
</dbReference>
<dbReference type="PANTHER" id="PTHR43767">
    <property type="entry name" value="LONG-CHAIN-FATTY-ACID--COA LIGASE"/>
    <property type="match status" value="1"/>
</dbReference>
<dbReference type="InterPro" id="IPR000873">
    <property type="entry name" value="AMP-dep_synth/lig_dom"/>
</dbReference>
<feature type="domain" description="AMP-binding enzyme C-terminal" evidence="2">
    <location>
        <begin position="428"/>
        <end position="503"/>
    </location>
</feature>
<keyword evidence="4" id="KW-1185">Reference proteome</keyword>
<dbReference type="Gene3D" id="3.40.50.12780">
    <property type="entry name" value="N-terminal domain of ligase-like"/>
    <property type="match status" value="1"/>
</dbReference>
<dbReference type="InterPro" id="IPR042099">
    <property type="entry name" value="ANL_N_sf"/>
</dbReference>
<dbReference type="InterPro" id="IPR020845">
    <property type="entry name" value="AMP-binding_CS"/>
</dbReference>
<dbReference type="EMBL" id="JAJNDB010000004">
    <property type="protein sequence ID" value="MCD2195687.1"/>
    <property type="molecule type" value="Genomic_DNA"/>
</dbReference>
<accession>A0ABS8PBR3</accession>
<dbReference type="PROSITE" id="PS00455">
    <property type="entry name" value="AMP_BINDING"/>
    <property type="match status" value="1"/>
</dbReference>